<evidence type="ECO:0000259" key="4">
    <source>
        <dbReference type="Pfam" id="PF00724"/>
    </source>
</evidence>
<dbReference type="GO" id="GO:0010181">
    <property type="term" value="F:FMN binding"/>
    <property type="evidence" value="ECO:0007669"/>
    <property type="project" value="InterPro"/>
</dbReference>
<feature type="domain" description="NADH:flavin oxidoreductase/NADH oxidase N-terminal" evidence="4">
    <location>
        <begin position="8"/>
        <end position="343"/>
    </location>
</feature>
<evidence type="ECO:0000313" key="6">
    <source>
        <dbReference type="Proteomes" id="UP001209570"/>
    </source>
</evidence>
<dbReference type="Pfam" id="PF00724">
    <property type="entry name" value="Oxidored_FMN"/>
    <property type="match status" value="1"/>
</dbReference>
<evidence type="ECO:0000256" key="2">
    <source>
        <dbReference type="ARBA" id="ARBA00005979"/>
    </source>
</evidence>
<gene>
    <name evidence="5" type="ORF">P43SY_000310</name>
</gene>
<dbReference type="FunFam" id="3.20.20.70:FF:000059">
    <property type="entry name" value="N-ethylmaleimide reductase, FMN-linked"/>
    <property type="match status" value="1"/>
</dbReference>
<protein>
    <recommendedName>
        <fullName evidence="4">NADH:flavin oxidoreductase/NADH oxidase N-terminal domain-containing protein</fullName>
    </recommendedName>
</protein>
<evidence type="ECO:0000256" key="3">
    <source>
        <dbReference type="ARBA" id="ARBA00023002"/>
    </source>
</evidence>
<comment type="cofactor">
    <cofactor evidence="1">
        <name>FMN</name>
        <dbReference type="ChEBI" id="CHEBI:58210"/>
    </cofactor>
</comment>
<dbReference type="EMBL" id="JAKCXM010000156">
    <property type="protein sequence ID" value="KAJ0400370.1"/>
    <property type="molecule type" value="Genomic_DNA"/>
</dbReference>
<organism evidence="5 6">
    <name type="scientific">Pythium insidiosum</name>
    <name type="common">Pythiosis disease agent</name>
    <dbReference type="NCBI Taxonomy" id="114742"/>
    <lineage>
        <taxon>Eukaryota</taxon>
        <taxon>Sar</taxon>
        <taxon>Stramenopiles</taxon>
        <taxon>Oomycota</taxon>
        <taxon>Peronosporomycetes</taxon>
        <taxon>Pythiales</taxon>
        <taxon>Pythiaceae</taxon>
        <taxon>Pythium</taxon>
    </lineage>
</organism>
<accession>A0AAD5LJ49</accession>
<dbReference type="Gene3D" id="3.20.20.70">
    <property type="entry name" value="Aldolase class I"/>
    <property type="match status" value="1"/>
</dbReference>
<sequence length="391" mass="43947">MTDLANYKLFTPLTLGPGLTLKNRIIMGPLTRARSDKVTHETIAINEEYYERRAGAGLIISEAAAISQQGYGWYGAPAMYNDAHVAAWKRVVDRVHAKGGKIFLQLWHMGRQAHSSFNPKHEIVSASAVRLEHGRLRNAQGEYTEYETPRALETHEVAEIVEDYRRAAERAKQAGFDGVEIHSANGYLVDQFLQSTTNHRTDRYGGSIENRARFLLEIVDALKTVWPAHRIGARLAPNHAFAAMGSPDNFDQFIYTMRRLRDLGIGYITLLDGRGFGYHDKDRLVTAFDAKQAFQGVVIANNSYTRDTAEGVVRSGAADAVGFGRLFIANPDLAERFQHDWPLNERAPYDHYWNPTLGADGYLTYESYDVVLKKQQQKQAEGQDKSEEVAP</sequence>
<dbReference type="PANTHER" id="PTHR22893">
    <property type="entry name" value="NADH OXIDOREDUCTASE-RELATED"/>
    <property type="match status" value="1"/>
</dbReference>
<dbReference type="GO" id="GO:0016628">
    <property type="term" value="F:oxidoreductase activity, acting on the CH-CH group of donors, NAD or NADP as acceptor"/>
    <property type="evidence" value="ECO:0007669"/>
    <property type="project" value="UniProtKB-ARBA"/>
</dbReference>
<evidence type="ECO:0000256" key="1">
    <source>
        <dbReference type="ARBA" id="ARBA00001917"/>
    </source>
</evidence>
<dbReference type="PANTHER" id="PTHR22893:SF91">
    <property type="entry name" value="NADPH DEHYDROGENASE 2-RELATED"/>
    <property type="match status" value="1"/>
</dbReference>
<keyword evidence="3" id="KW-0560">Oxidoreductase</keyword>
<dbReference type="SUPFAM" id="SSF51395">
    <property type="entry name" value="FMN-linked oxidoreductases"/>
    <property type="match status" value="1"/>
</dbReference>
<keyword evidence="6" id="KW-1185">Reference proteome</keyword>
<dbReference type="InterPro" id="IPR001155">
    <property type="entry name" value="OxRdtase_FMN_N"/>
</dbReference>
<dbReference type="GO" id="GO:0005829">
    <property type="term" value="C:cytosol"/>
    <property type="evidence" value="ECO:0007669"/>
    <property type="project" value="UniProtKB-ARBA"/>
</dbReference>
<name>A0AAD5LJ49_PYTIN</name>
<reference evidence="5" key="1">
    <citation type="submission" date="2021-12" db="EMBL/GenBank/DDBJ databases">
        <title>Prjna785345.</title>
        <authorList>
            <person name="Rujirawat T."/>
            <person name="Krajaejun T."/>
        </authorList>
    </citation>
    <scope>NUCLEOTIDE SEQUENCE</scope>
    <source>
        <strain evidence="5">Pi057C3</strain>
    </source>
</reference>
<dbReference type="CDD" id="cd02933">
    <property type="entry name" value="OYE_like_FMN"/>
    <property type="match status" value="1"/>
</dbReference>
<comment type="similarity">
    <text evidence="2">Belongs to the NADH:flavin oxidoreductase/NADH oxidase family.</text>
</comment>
<comment type="caution">
    <text evidence="5">The sequence shown here is derived from an EMBL/GenBank/DDBJ whole genome shotgun (WGS) entry which is preliminary data.</text>
</comment>
<dbReference type="Proteomes" id="UP001209570">
    <property type="component" value="Unassembled WGS sequence"/>
</dbReference>
<proteinExistence type="inferred from homology"/>
<dbReference type="InterPro" id="IPR013785">
    <property type="entry name" value="Aldolase_TIM"/>
</dbReference>
<dbReference type="AlphaFoldDB" id="A0AAD5LJ49"/>
<evidence type="ECO:0000313" key="5">
    <source>
        <dbReference type="EMBL" id="KAJ0400370.1"/>
    </source>
</evidence>
<dbReference type="InterPro" id="IPR045247">
    <property type="entry name" value="Oye-like"/>
</dbReference>